<evidence type="ECO:0000313" key="2">
    <source>
        <dbReference type="Proteomes" id="UP001139701"/>
    </source>
</evidence>
<name>A0A9X1X1E7_9GAMM</name>
<accession>A0A9X1X1E7</accession>
<organism evidence="1 2">
    <name type="scientific">Acinetobacter sedimenti</name>
    <dbReference type="NCBI Taxonomy" id="2919922"/>
    <lineage>
        <taxon>Bacteria</taxon>
        <taxon>Pseudomonadati</taxon>
        <taxon>Pseudomonadota</taxon>
        <taxon>Gammaproteobacteria</taxon>
        <taxon>Moraxellales</taxon>
        <taxon>Moraxellaceae</taxon>
        <taxon>Acinetobacter</taxon>
    </lineage>
</organism>
<evidence type="ECO:0008006" key="3">
    <source>
        <dbReference type="Google" id="ProtNLM"/>
    </source>
</evidence>
<reference evidence="1" key="1">
    <citation type="submission" date="2022-02" db="EMBL/GenBank/DDBJ databases">
        <title>Acinetobacter A3.8 sp. nov., isolated from Sediment (Zhairuo Island).</title>
        <authorList>
            <person name="Zheng K."/>
        </authorList>
    </citation>
    <scope>NUCLEOTIDE SEQUENCE</scope>
    <source>
        <strain evidence="1">A3.8</strain>
    </source>
</reference>
<evidence type="ECO:0000313" key="1">
    <source>
        <dbReference type="EMBL" id="MCJ8146156.1"/>
    </source>
</evidence>
<dbReference type="EMBL" id="JAKUML010000005">
    <property type="protein sequence ID" value="MCJ8146156.1"/>
    <property type="molecule type" value="Genomic_DNA"/>
</dbReference>
<sequence>MVNNLDLIKSEVNDYLDKIDLKELKVKIRDFRSLPRHKLSDKELMDEIYKVLEIDNHFILQPHLRTYPVGSYFYRVRKLSQSNISELKSVNDFWNAPKELITSYQRLNKPKESLLYTAFDIDTAIIETRLKENDFFCLMIYENIKPIKAVCIGTSFSDDLRLIEIEDFLAEEFCKPVGIGIEHFYRTSELIAKHFFDLPSEEVQDAWEYPSVQDRKKLNICFRPELGKKLLKLNGTLICKYGSENTFAPLAVQDGFGEDLKPNIYHFDENLVKKIAPNFPGEYRKNPS</sequence>
<comment type="caution">
    <text evidence="1">The sequence shown here is derived from an EMBL/GenBank/DDBJ whole genome shotgun (WGS) entry which is preliminary data.</text>
</comment>
<proteinExistence type="predicted"/>
<keyword evidence="2" id="KW-1185">Reference proteome</keyword>
<protein>
    <recommendedName>
        <fullName evidence="3">RES domain-containing protein</fullName>
    </recommendedName>
</protein>
<gene>
    <name evidence="1" type="ORF">MKI79_04400</name>
</gene>
<dbReference type="AlphaFoldDB" id="A0A9X1X1E7"/>
<dbReference type="Proteomes" id="UP001139701">
    <property type="component" value="Unassembled WGS sequence"/>
</dbReference>
<dbReference type="RefSeq" id="WP_241570850.1">
    <property type="nucleotide sequence ID" value="NZ_JAKUML010000005.1"/>
</dbReference>